<accession>A0A515CQH8</accession>
<feature type="transmembrane region" description="Helical" evidence="1">
    <location>
        <begin position="7"/>
        <end position="27"/>
    </location>
</feature>
<name>A0A515CQH8_SERLI</name>
<feature type="transmembrane region" description="Helical" evidence="1">
    <location>
        <begin position="47"/>
        <end position="68"/>
    </location>
</feature>
<keyword evidence="1" id="KW-1133">Transmembrane helix</keyword>
<dbReference type="Proteomes" id="UP000317572">
    <property type="component" value="Chromosome"/>
</dbReference>
<dbReference type="RefSeq" id="WP_142814484.1">
    <property type="nucleotide sequence ID" value="NZ_CP033893.1"/>
</dbReference>
<keyword evidence="1" id="KW-0472">Membrane</keyword>
<reference evidence="2 3" key="1">
    <citation type="submission" date="2018-11" db="EMBL/GenBank/DDBJ databases">
        <title>The first complete genome of Serratia liquefaciens isolated from metalophyte plant revel distinctness adaptive mechanisms in an extreme habitat.</title>
        <authorList>
            <person name="Caneschi W.L."/>
            <person name="Sanchez A.B."/>
            <person name="Felestrino E.B."/>
            <person name="Assis R.A.B."/>
            <person name="Lemes C.G.C."/>
            <person name="Cordeiro I.F."/>
            <person name="Fonseca N.P."/>
            <person name="Villa M."/>
            <person name="Vieira I.T."/>
            <person name="Moraes L.A."/>
            <person name="Kamino L.H.Y."/>
            <person name="do Carmo F."/>
            <person name="Garcia C.M."/>
            <person name="Almeida N.F."/>
            <person name="Silva R.S."/>
            <person name="Ferro J.A."/>
            <person name="Ferro M.I.T."/>
            <person name="Varani A.M."/>
            <person name="Ferreira R.M."/>
            <person name="dos Santos V.L."/>
            <person name="Silva U.C."/>
            <person name="Setubal J.C."/>
            <person name="Moreira L.M."/>
        </authorList>
    </citation>
    <scope>NUCLEOTIDE SEQUENCE [LARGE SCALE GENOMIC DNA]</scope>
    <source>
        <strain evidence="2 3">FG3</strain>
    </source>
</reference>
<gene>
    <name evidence="2" type="ORF">EGO53_00820</name>
</gene>
<proteinExistence type="predicted"/>
<dbReference type="AlphaFoldDB" id="A0A515CQH8"/>
<evidence type="ECO:0000313" key="2">
    <source>
        <dbReference type="EMBL" id="QDL30424.1"/>
    </source>
</evidence>
<organism evidence="2 3">
    <name type="scientific">Serratia liquefaciens</name>
    <dbReference type="NCBI Taxonomy" id="614"/>
    <lineage>
        <taxon>Bacteria</taxon>
        <taxon>Pseudomonadati</taxon>
        <taxon>Pseudomonadota</taxon>
        <taxon>Gammaproteobacteria</taxon>
        <taxon>Enterobacterales</taxon>
        <taxon>Yersiniaceae</taxon>
        <taxon>Serratia</taxon>
    </lineage>
</organism>
<keyword evidence="1" id="KW-0812">Transmembrane</keyword>
<evidence type="ECO:0000313" key="3">
    <source>
        <dbReference type="Proteomes" id="UP000317572"/>
    </source>
</evidence>
<sequence>MIGGKSYLLCQVWLIPVVNFALESYLASQTLIPAGVKPFLPGLSVGISHLAILLLAWINIPSLSSLMFNQSISKKRRLIQKALERTGITIEHRQHLESELDLLDLTELKRFDIEINAAHSLHSKEMSVDDK</sequence>
<evidence type="ECO:0000256" key="1">
    <source>
        <dbReference type="SAM" id="Phobius"/>
    </source>
</evidence>
<protein>
    <submittedName>
        <fullName evidence="2">Uncharacterized protein</fullName>
    </submittedName>
</protein>
<dbReference type="EMBL" id="CP033893">
    <property type="protein sequence ID" value="QDL30424.1"/>
    <property type="molecule type" value="Genomic_DNA"/>
</dbReference>